<dbReference type="PANTHER" id="PTHR46211:SF14">
    <property type="entry name" value="GLYCEROPHOSPHODIESTER PHOSPHODIESTERASE"/>
    <property type="match status" value="1"/>
</dbReference>
<dbReference type="GO" id="GO:0008889">
    <property type="term" value="F:glycerophosphodiester phosphodiesterase activity"/>
    <property type="evidence" value="ECO:0007669"/>
    <property type="project" value="UniProtKB-EC"/>
</dbReference>
<dbReference type="InterPro" id="IPR030395">
    <property type="entry name" value="GP_PDE_dom"/>
</dbReference>
<dbReference type="PROSITE" id="PS51704">
    <property type="entry name" value="GP_PDE"/>
    <property type="match status" value="1"/>
</dbReference>
<dbReference type="Gene3D" id="3.20.20.190">
    <property type="entry name" value="Phosphatidylinositol (PI) phosphodiesterase"/>
    <property type="match status" value="1"/>
</dbReference>
<name>A0A645HQA5_9ZZZZ</name>
<proteinExistence type="predicted"/>
<organism evidence="2">
    <name type="scientific">bioreactor metagenome</name>
    <dbReference type="NCBI Taxonomy" id="1076179"/>
    <lineage>
        <taxon>unclassified sequences</taxon>
        <taxon>metagenomes</taxon>
        <taxon>ecological metagenomes</taxon>
    </lineage>
</organism>
<dbReference type="AlphaFoldDB" id="A0A645HQA5"/>
<feature type="domain" description="GP-PDE" evidence="1">
    <location>
        <begin position="1"/>
        <end position="198"/>
    </location>
</feature>
<keyword evidence="2" id="KW-0378">Hydrolase</keyword>
<gene>
    <name evidence="2" type="primary">glpQ_24</name>
    <name evidence="2" type="ORF">SDC9_185838</name>
</gene>
<protein>
    <submittedName>
        <fullName evidence="2">Glycerophosphodiester phosphodiesterase</fullName>
        <ecNumber evidence="2">3.1.4.46</ecNumber>
    </submittedName>
</protein>
<evidence type="ECO:0000313" key="2">
    <source>
        <dbReference type="EMBL" id="MPN38314.1"/>
    </source>
</evidence>
<accession>A0A645HQA5</accession>
<dbReference type="PANTHER" id="PTHR46211">
    <property type="entry name" value="GLYCEROPHOSPHORYL DIESTER PHOSPHODIESTERASE"/>
    <property type="match status" value="1"/>
</dbReference>
<sequence>MVCHNYSIDETSNGTGLIIDYTLEELRRFDFGAYFSEEFTGTKIPTLDEFLELCGGLDVINIEIKTPQQKGSEIVRKTIEKVKEFGLFENLIISCFNKEVLLECKQIDAKVKTGILYSTECPYEELYEDYVGFAKSIGADAIHPLAMFVDDEYIENCHNAGLMVNPWTVDKDYAIARLNEWGADGVITNYPDLARSIIDE</sequence>
<comment type="caution">
    <text evidence="2">The sequence shown here is derived from an EMBL/GenBank/DDBJ whole genome shotgun (WGS) entry which is preliminary data.</text>
</comment>
<dbReference type="InterPro" id="IPR017946">
    <property type="entry name" value="PLC-like_Pdiesterase_TIM-brl"/>
</dbReference>
<dbReference type="SUPFAM" id="SSF51695">
    <property type="entry name" value="PLC-like phosphodiesterases"/>
    <property type="match status" value="1"/>
</dbReference>
<reference evidence="2" key="1">
    <citation type="submission" date="2019-08" db="EMBL/GenBank/DDBJ databases">
        <authorList>
            <person name="Kucharzyk K."/>
            <person name="Murdoch R.W."/>
            <person name="Higgins S."/>
            <person name="Loffler F."/>
        </authorList>
    </citation>
    <scope>NUCLEOTIDE SEQUENCE</scope>
</reference>
<dbReference type="EMBL" id="VSSQ01093470">
    <property type="protein sequence ID" value="MPN38314.1"/>
    <property type="molecule type" value="Genomic_DNA"/>
</dbReference>
<dbReference type="Pfam" id="PF03009">
    <property type="entry name" value="GDPD"/>
    <property type="match status" value="1"/>
</dbReference>
<dbReference type="EC" id="3.1.4.46" evidence="2"/>
<dbReference type="GO" id="GO:0006629">
    <property type="term" value="P:lipid metabolic process"/>
    <property type="evidence" value="ECO:0007669"/>
    <property type="project" value="InterPro"/>
</dbReference>
<evidence type="ECO:0000259" key="1">
    <source>
        <dbReference type="PROSITE" id="PS51704"/>
    </source>
</evidence>